<keyword evidence="2" id="KW-1185">Reference proteome</keyword>
<proteinExistence type="predicted"/>
<reference evidence="1 2" key="1">
    <citation type="submission" date="2017-03" db="EMBL/GenBank/DDBJ databases">
        <authorList>
            <person name="Safronova V.I."/>
            <person name="Sazanova A.L."/>
            <person name="Chirak E.R."/>
        </authorList>
    </citation>
    <scope>NUCLEOTIDE SEQUENCE [LARGE SCALE GENOMIC DNA]</scope>
    <source>
        <strain evidence="1 2">Opo-243</strain>
    </source>
</reference>
<evidence type="ECO:0000313" key="1">
    <source>
        <dbReference type="EMBL" id="RXT54161.1"/>
    </source>
</evidence>
<evidence type="ECO:0000313" key="2">
    <source>
        <dbReference type="Proteomes" id="UP000290819"/>
    </source>
</evidence>
<name>A0A4Q1VNA2_9BRAD</name>
<protein>
    <submittedName>
        <fullName evidence="1">Uncharacterized protein</fullName>
    </submittedName>
</protein>
<dbReference type="AlphaFoldDB" id="A0A4Q1VNA2"/>
<accession>A0A4Q1VNA2</accession>
<sequence>MLAIIPQIRFHGPFPGAAHDEYRPSLRTFYRDDRDWIHPFVSKNRNYRIECVTTRIPSGPGMMHIASQRVVATVQAA</sequence>
<dbReference type="EMBL" id="MZXW01000004">
    <property type="protein sequence ID" value="RXT54161.1"/>
    <property type="molecule type" value="Genomic_DNA"/>
</dbReference>
<dbReference type="Proteomes" id="UP000290819">
    <property type="component" value="Unassembled WGS sequence"/>
</dbReference>
<gene>
    <name evidence="1" type="ORF">B5V03_01530</name>
</gene>
<organism evidence="1 2">
    <name type="scientific">Bradyrhizobium betae</name>
    <dbReference type="NCBI Taxonomy" id="244734"/>
    <lineage>
        <taxon>Bacteria</taxon>
        <taxon>Pseudomonadati</taxon>
        <taxon>Pseudomonadota</taxon>
        <taxon>Alphaproteobacteria</taxon>
        <taxon>Hyphomicrobiales</taxon>
        <taxon>Nitrobacteraceae</taxon>
        <taxon>Bradyrhizobium</taxon>
    </lineage>
</organism>
<comment type="caution">
    <text evidence="1">The sequence shown here is derived from an EMBL/GenBank/DDBJ whole genome shotgun (WGS) entry which is preliminary data.</text>
</comment>